<dbReference type="RefSeq" id="WP_109944133.1">
    <property type="nucleotide sequence ID" value="NZ_QGGF01000319.1"/>
</dbReference>
<dbReference type="Proteomes" id="UP000245683">
    <property type="component" value="Unassembled WGS sequence"/>
</dbReference>
<dbReference type="PANTHER" id="PTHR42905">
    <property type="entry name" value="PHOSPHOENOLPYRUVATE CARBOXYLASE"/>
    <property type="match status" value="1"/>
</dbReference>
<organism evidence="1 2">
    <name type="scientific">Micromonospora globispora</name>
    <dbReference type="NCBI Taxonomy" id="1450148"/>
    <lineage>
        <taxon>Bacteria</taxon>
        <taxon>Bacillati</taxon>
        <taxon>Actinomycetota</taxon>
        <taxon>Actinomycetes</taxon>
        <taxon>Micromonosporales</taxon>
        <taxon>Micromonosporaceae</taxon>
        <taxon>Micromonospora</taxon>
    </lineage>
</organism>
<dbReference type="InterPro" id="IPR015813">
    <property type="entry name" value="Pyrv/PenolPyrv_kinase-like_dom"/>
</dbReference>
<dbReference type="AlphaFoldDB" id="A0A317K8P6"/>
<dbReference type="SUPFAM" id="SSF51621">
    <property type="entry name" value="Phosphoenolpyruvate/pyruvate domain"/>
    <property type="match status" value="1"/>
</dbReference>
<dbReference type="InterPro" id="IPR039556">
    <property type="entry name" value="ICL/PEPM"/>
</dbReference>
<keyword evidence="2" id="KW-1185">Reference proteome</keyword>
<accession>A0A317K8P6</accession>
<gene>
    <name evidence="1" type="ORF">DLJ46_08655</name>
</gene>
<reference evidence="2" key="1">
    <citation type="submission" date="2018-05" db="EMBL/GenBank/DDBJ databases">
        <title>Micromonospora globispora sp. nov. and Micromonospora rugosa sp. nov., isolated from marine sediment.</title>
        <authorList>
            <person name="Carro L."/>
            <person name="Aysel V."/>
            <person name="Cetin D."/>
            <person name="Igual J.M."/>
            <person name="Klenk H.-P."/>
            <person name="Trujillo M.E."/>
            <person name="Sahin N."/>
        </authorList>
    </citation>
    <scope>NUCLEOTIDE SEQUENCE [LARGE SCALE GENOMIC DNA]</scope>
    <source>
        <strain evidence="2">S2904</strain>
    </source>
</reference>
<proteinExistence type="predicted"/>
<protein>
    <submittedName>
        <fullName evidence="1">Carboxyvinyl-carboxyphosphonate phosphorylmutase</fullName>
    </submittedName>
</protein>
<dbReference type="OrthoDB" id="9780430at2"/>
<dbReference type="GO" id="GO:0003824">
    <property type="term" value="F:catalytic activity"/>
    <property type="evidence" value="ECO:0007669"/>
    <property type="project" value="InterPro"/>
</dbReference>
<dbReference type="CDD" id="cd00377">
    <property type="entry name" value="ICL_PEPM"/>
    <property type="match status" value="1"/>
</dbReference>
<name>A0A317K8P6_9ACTN</name>
<comment type="caution">
    <text evidence="1">The sequence shown here is derived from an EMBL/GenBank/DDBJ whole genome shotgun (WGS) entry which is preliminary data.</text>
</comment>
<evidence type="ECO:0000313" key="1">
    <source>
        <dbReference type="EMBL" id="PWU49800.1"/>
    </source>
</evidence>
<dbReference type="PANTHER" id="PTHR42905:SF16">
    <property type="entry name" value="CARBOXYPHOSPHONOENOLPYRUVATE PHOSPHONOMUTASE-LIKE PROTEIN (AFU_ORTHOLOGUE AFUA_5G07230)"/>
    <property type="match status" value="1"/>
</dbReference>
<dbReference type="InterPro" id="IPR040442">
    <property type="entry name" value="Pyrv_kinase-like_dom_sf"/>
</dbReference>
<sequence length="264" mass="27166">MTALTPANRAAALRALHRPGDPLILPNAWDAGSARAVVTAGFLAVATSSGAVAEALGHADGEATPVGEMLDAVARIAAAVDVPVTADLERGYGLRPAELVERLLATGAVGCNIEDSDPRTHELYDPEEQADLLAGIRAAAREAGVDLVLNARVDVFLRAAGPPDGCLAEAVRRARRYRAAGADCVYPIVLAEPAAIRALVAELDVPVNVLARPGTPSLAALAALGVARISFGSGVYAAARARTVEMLAAIRAGDEVFRTGEEAR</sequence>
<dbReference type="Gene3D" id="3.20.20.60">
    <property type="entry name" value="Phosphoenolpyruvate-binding domains"/>
    <property type="match status" value="1"/>
</dbReference>
<evidence type="ECO:0000313" key="2">
    <source>
        <dbReference type="Proteomes" id="UP000245683"/>
    </source>
</evidence>
<dbReference type="Pfam" id="PF13714">
    <property type="entry name" value="PEP_mutase"/>
    <property type="match status" value="1"/>
</dbReference>
<dbReference type="EMBL" id="QGSV01000126">
    <property type="protein sequence ID" value="PWU49800.1"/>
    <property type="molecule type" value="Genomic_DNA"/>
</dbReference>